<proteinExistence type="predicted"/>
<dbReference type="RefSeq" id="WP_344748577.1">
    <property type="nucleotide sequence ID" value="NZ_BAAAWW010000162.1"/>
</dbReference>
<accession>A0ABV5TK53</accession>
<evidence type="ECO:0000313" key="2">
    <source>
        <dbReference type="Proteomes" id="UP001589610"/>
    </source>
</evidence>
<comment type="caution">
    <text evidence="1">The sequence shown here is derived from an EMBL/GenBank/DDBJ whole genome shotgun (WGS) entry which is preliminary data.</text>
</comment>
<protein>
    <submittedName>
        <fullName evidence="1">Uncharacterized protein</fullName>
    </submittedName>
</protein>
<name>A0ABV5TK53_9ACTN</name>
<dbReference type="EMBL" id="JBHMBS010000012">
    <property type="protein sequence ID" value="MFB9678825.1"/>
    <property type="molecule type" value="Genomic_DNA"/>
</dbReference>
<keyword evidence="2" id="KW-1185">Reference proteome</keyword>
<gene>
    <name evidence="1" type="ORF">ACFFRH_25370</name>
</gene>
<dbReference type="Proteomes" id="UP001589610">
    <property type="component" value="Unassembled WGS sequence"/>
</dbReference>
<sequence>MNGSFATTVRERARRAAAVLEAARHGDDTYELMTAEAEWEHVTRLARTHGVPIGAGEAGPDRTAP</sequence>
<evidence type="ECO:0000313" key="1">
    <source>
        <dbReference type="EMBL" id="MFB9678825.1"/>
    </source>
</evidence>
<reference evidence="1 2" key="1">
    <citation type="submission" date="2024-09" db="EMBL/GenBank/DDBJ databases">
        <authorList>
            <person name="Sun Q."/>
            <person name="Mori K."/>
        </authorList>
    </citation>
    <scope>NUCLEOTIDE SEQUENCE [LARGE SCALE GENOMIC DNA]</scope>
    <source>
        <strain evidence="1 2">JCM 3028</strain>
    </source>
</reference>
<organism evidence="1 2">
    <name type="scientific">Streptosporangium vulgare</name>
    <dbReference type="NCBI Taxonomy" id="46190"/>
    <lineage>
        <taxon>Bacteria</taxon>
        <taxon>Bacillati</taxon>
        <taxon>Actinomycetota</taxon>
        <taxon>Actinomycetes</taxon>
        <taxon>Streptosporangiales</taxon>
        <taxon>Streptosporangiaceae</taxon>
        <taxon>Streptosporangium</taxon>
    </lineage>
</organism>